<evidence type="ECO:0000313" key="2">
    <source>
        <dbReference type="EMBL" id="RBB36774.1"/>
    </source>
</evidence>
<dbReference type="RefSeq" id="WP_113046661.1">
    <property type="nucleotide sequence ID" value="NZ_QMFZ01000022.1"/>
</dbReference>
<protein>
    <recommendedName>
        <fullName evidence="4">DUF3987 domain-containing protein</fullName>
    </recommendedName>
</protein>
<dbReference type="Proteomes" id="UP000252458">
    <property type="component" value="Unassembled WGS sequence"/>
</dbReference>
<gene>
    <name evidence="2" type="ORF">DPV79_24260</name>
</gene>
<evidence type="ECO:0000313" key="3">
    <source>
        <dbReference type="Proteomes" id="UP000252458"/>
    </source>
</evidence>
<keyword evidence="3" id="KW-1185">Reference proteome</keyword>
<dbReference type="Pfam" id="PF13148">
    <property type="entry name" value="DUF3987"/>
    <property type="match status" value="1"/>
</dbReference>
<feature type="compositionally biased region" description="Basic and acidic residues" evidence="1">
    <location>
        <begin position="533"/>
        <end position="549"/>
    </location>
</feature>
<organism evidence="2 3">
    <name type="scientific">Burkholderia reimsis</name>
    <dbReference type="NCBI Taxonomy" id="2234132"/>
    <lineage>
        <taxon>Bacteria</taxon>
        <taxon>Pseudomonadati</taxon>
        <taxon>Pseudomonadota</taxon>
        <taxon>Betaproteobacteria</taxon>
        <taxon>Burkholderiales</taxon>
        <taxon>Burkholderiaceae</taxon>
        <taxon>Burkholderia</taxon>
    </lineage>
</organism>
<proteinExistence type="predicted"/>
<comment type="caution">
    <text evidence="2">The sequence shown here is derived from an EMBL/GenBank/DDBJ whole genome shotgun (WGS) entry which is preliminary data.</text>
</comment>
<feature type="region of interest" description="Disordered" evidence="1">
    <location>
        <begin position="528"/>
        <end position="554"/>
    </location>
</feature>
<name>A0A365QQT2_9BURK</name>
<evidence type="ECO:0000256" key="1">
    <source>
        <dbReference type="SAM" id="MobiDB-lite"/>
    </source>
</evidence>
<sequence length="575" mass="64209">MPIIESRYGGPPFYQRPYAQGPFPLDVCPPIIADAAGEVSWRLKIPIEMAAQAALGATSLSVQNYVNVQCPGYEPAPVSLILLTISNSSGGKSLTERCFLRAVSTLERRQDDEFNGQMVAFQAEMKIWLDDERQLAKEYRATERGSDEAEHLRNERLLHEQSRPVKPSIRVFRMAATNPQGLRDTLIANGAVGIFSADGGPTLNGETFSQPAVLCDYWSGEERATGLVSGMRRPVEPRLTVSVMTQEDQFSEYMRNRGSNAFGTGLLARCLPVFAPVLDMPGASAEVDDVLESKLDLFNERMLQILSQPLPSPRERQLLKFSDDATSYWKCFKLAINNDLLRENFADNIKSFFRKLAQMASRIAALFHYVEGCEGDISGKAMKAAIALCEWYVFEYLKVFEQYAPTQQQKDEMAAQKLLEWLQDAVASPMRYPRLTPGRYAERDLRNYSSIRNDPVQLGRAIDMLYQRRYISTLPGKNGGRIIVFPANDWTVPTPAANYLSQASSNSHVPMMQINQSVVGAPCASVGFAPQQRDSDPVTDMEREPDRSAADGGRNFELNATYRFLSEKAARALSD</sequence>
<reference evidence="2 3" key="1">
    <citation type="submission" date="2018-06" db="EMBL/GenBank/DDBJ databases">
        <title>Draft genome sequence of Burkholderia reimsis strain BE51 isolated from a French agricultural soil.</title>
        <authorList>
            <person name="Esmaeel Q."/>
        </authorList>
    </citation>
    <scope>NUCLEOTIDE SEQUENCE [LARGE SCALE GENOMIC DNA]</scope>
    <source>
        <strain evidence="2 3">BE51</strain>
    </source>
</reference>
<dbReference type="InterPro" id="IPR025048">
    <property type="entry name" value="DUF3987"/>
</dbReference>
<dbReference type="EMBL" id="QMFZ01000022">
    <property type="protein sequence ID" value="RBB36774.1"/>
    <property type="molecule type" value="Genomic_DNA"/>
</dbReference>
<dbReference type="AlphaFoldDB" id="A0A365QQT2"/>
<accession>A0A365QQT2</accession>
<evidence type="ECO:0008006" key="4">
    <source>
        <dbReference type="Google" id="ProtNLM"/>
    </source>
</evidence>